<dbReference type="GO" id="GO:0005524">
    <property type="term" value="F:ATP binding"/>
    <property type="evidence" value="ECO:0007669"/>
    <property type="project" value="InterPro"/>
</dbReference>
<evidence type="ECO:0000313" key="4">
    <source>
        <dbReference type="Proteomes" id="UP000177996"/>
    </source>
</evidence>
<name>A0A1G2D9X8_9BACT</name>
<dbReference type="Pfam" id="PF04851">
    <property type="entry name" value="ResIII"/>
    <property type="match status" value="1"/>
</dbReference>
<dbReference type="STRING" id="1798661.A3D65_00680"/>
<dbReference type="InterPro" id="IPR027417">
    <property type="entry name" value="P-loop_NTPase"/>
</dbReference>
<dbReference type="Pfam" id="PF19778">
    <property type="entry name" value="RE_endonuc"/>
    <property type="match status" value="1"/>
</dbReference>
<dbReference type="EMBL" id="MHLL01000010">
    <property type="protein sequence ID" value="OGZ10439.1"/>
    <property type="molecule type" value="Genomic_DNA"/>
</dbReference>
<dbReference type="GO" id="GO:0015668">
    <property type="term" value="F:type III site-specific deoxyribonuclease activity"/>
    <property type="evidence" value="ECO:0007669"/>
    <property type="project" value="InterPro"/>
</dbReference>
<dbReference type="GO" id="GO:0003677">
    <property type="term" value="F:DNA binding"/>
    <property type="evidence" value="ECO:0007669"/>
    <property type="project" value="InterPro"/>
</dbReference>
<dbReference type="Gene3D" id="3.40.50.300">
    <property type="entry name" value="P-loop containing nucleotide triphosphate hydrolases"/>
    <property type="match status" value="2"/>
</dbReference>
<dbReference type="PANTHER" id="PTHR47396:SF1">
    <property type="entry name" value="ATP-DEPENDENT HELICASE IRC3-RELATED"/>
    <property type="match status" value="1"/>
</dbReference>
<dbReference type="PANTHER" id="PTHR47396">
    <property type="entry name" value="TYPE I RESTRICTION ENZYME ECOKI R PROTEIN"/>
    <property type="match status" value="1"/>
</dbReference>
<dbReference type="SUPFAM" id="SSF52540">
    <property type="entry name" value="P-loop containing nucleoside triphosphate hydrolases"/>
    <property type="match status" value="2"/>
</dbReference>
<sequence length="846" mass="97827">MQNPNQTSERGKRRISASPIVNTLREAVSDWRKKEYAGASETSKQLLHYWFEEEHPDFQYYFAQREAIETLIYLYEVERLRNFFDIWRKFDTSQKIDPRAAEEVCPRYVFKMATGSGKTKVMSLAIVWAYFHKLHEPESSLSKNFLLIAPNIIVFERLKSDFADGRIFNEDPLIPPSWKQDWNVRVLLQDEFSTANPDGNIYLTNIHRLYSREQDENDNPVADLLGPKPGNAIEISSRELLHQIISHSDLLVINDEAHHVHEEDLAWYQTIQNLDSQLKERGGAGLSAQLDFSATPRRQTGTLFPQVVVDYPLAEAIEDAIVKRPILPDEKSTKDFRETPTDNAAMRYKPWIDLGVSRWQKYHELLSKIGKKPLLFVMADNTAAAKEIQNYLEETYKDLAGKILEIHTKVNRSGEISESKSNLEYLKKLRDAARMVDSDANPYHAVVSVLMLREGWDVKNVTVIVGLRPYTAEANILPEQTIGRGLRRMDARNTNWQERVDVIGTPAFEEFIRQLEKEQVEFETDTMTEPPAYKVIYVEERKVEQYDITVPLLTPAITRESKNLANLAIEKLEKKVIKRKHYKENEVLNIIFIDALTKEKADEHAYRMEYSKNPEQVISFYTKIVLQQTRNTGQFSTLYPVMRDYVQNVLFGEQVDLSDKEVLKQLSEPNTQQAVYEVFSKAINDLTLVEQSVEGSGESLRASQANGFEWSGETYGGEKQIFNLVACESNFEARFAAFLDGADDVAAYVKNNRYVHFQTEYLSHKGGMRYYFPDFIVRAKDAMFVVETKGLEDLEVARKDERMKQWCKDASRASGQSWQYLKVLEDDFKRYQFKSFEDIVTFIGGK</sequence>
<gene>
    <name evidence="3" type="ORF">A3D65_00680</name>
</gene>
<proteinExistence type="predicted"/>
<dbReference type="InterPro" id="IPR045572">
    <property type="entry name" value="RE_endonuc_C"/>
</dbReference>
<evidence type="ECO:0000259" key="1">
    <source>
        <dbReference type="Pfam" id="PF04851"/>
    </source>
</evidence>
<dbReference type="InterPro" id="IPR006935">
    <property type="entry name" value="Helicase/UvrB_N"/>
</dbReference>
<dbReference type="Proteomes" id="UP000177996">
    <property type="component" value="Unassembled WGS sequence"/>
</dbReference>
<organism evidence="3 4">
    <name type="scientific">Candidatus Lloydbacteria bacterium RIFCSPHIGHO2_02_FULL_50_13</name>
    <dbReference type="NCBI Taxonomy" id="1798661"/>
    <lineage>
        <taxon>Bacteria</taxon>
        <taxon>Candidatus Lloydiibacteriota</taxon>
    </lineage>
</organism>
<evidence type="ECO:0000259" key="2">
    <source>
        <dbReference type="Pfam" id="PF19778"/>
    </source>
</evidence>
<feature type="domain" description="Type III restriction enzyme C-terminal endonuclease" evidence="2">
    <location>
        <begin position="718"/>
        <end position="808"/>
    </location>
</feature>
<evidence type="ECO:0000313" key="3">
    <source>
        <dbReference type="EMBL" id="OGZ10439.1"/>
    </source>
</evidence>
<feature type="domain" description="Helicase/UvrB N-terminal" evidence="1">
    <location>
        <begin position="64"/>
        <end position="298"/>
    </location>
</feature>
<comment type="caution">
    <text evidence="3">The sequence shown here is derived from an EMBL/GenBank/DDBJ whole genome shotgun (WGS) entry which is preliminary data.</text>
</comment>
<protein>
    <submittedName>
        <fullName evidence="3">Uncharacterized protein</fullName>
    </submittedName>
</protein>
<dbReference type="InterPro" id="IPR050742">
    <property type="entry name" value="Helicase_Restrict-Modif_Enz"/>
</dbReference>
<dbReference type="AlphaFoldDB" id="A0A1G2D9X8"/>
<reference evidence="3 4" key="1">
    <citation type="journal article" date="2016" name="Nat. Commun.">
        <title>Thousands of microbial genomes shed light on interconnected biogeochemical processes in an aquifer system.</title>
        <authorList>
            <person name="Anantharaman K."/>
            <person name="Brown C.T."/>
            <person name="Hug L.A."/>
            <person name="Sharon I."/>
            <person name="Castelle C.J."/>
            <person name="Probst A.J."/>
            <person name="Thomas B.C."/>
            <person name="Singh A."/>
            <person name="Wilkins M.J."/>
            <person name="Karaoz U."/>
            <person name="Brodie E.L."/>
            <person name="Williams K.H."/>
            <person name="Hubbard S.S."/>
            <person name="Banfield J.F."/>
        </authorList>
    </citation>
    <scope>NUCLEOTIDE SEQUENCE [LARGE SCALE GENOMIC DNA]</scope>
</reference>
<dbReference type="GO" id="GO:0005829">
    <property type="term" value="C:cytosol"/>
    <property type="evidence" value="ECO:0007669"/>
    <property type="project" value="TreeGrafter"/>
</dbReference>
<accession>A0A1G2D9X8</accession>